<name>E2BQD0_HARSA</name>
<dbReference type="EMBL" id="GL449738">
    <property type="protein sequence ID" value="EFN82094.1"/>
    <property type="molecule type" value="Genomic_DNA"/>
</dbReference>
<organism evidence="4">
    <name type="scientific">Harpegnathos saltator</name>
    <name type="common">Jerdon's jumping ant</name>
    <dbReference type="NCBI Taxonomy" id="610380"/>
    <lineage>
        <taxon>Eukaryota</taxon>
        <taxon>Metazoa</taxon>
        <taxon>Ecdysozoa</taxon>
        <taxon>Arthropoda</taxon>
        <taxon>Hexapoda</taxon>
        <taxon>Insecta</taxon>
        <taxon>Pterygota</taxon>
        <taxon>Neoptera</taxon>
        <taxon>Endopterygota</taxon>
        <taxon>Hymenoptera</taxon>
        <taxon>Apocrita</taxon>
        <taxon>Aculeata</taxon>
        <taxon>Formicoidea</taxon>
        <taxon>Formicidae</taxon>
        <taxon>Ponerinae</taxon>
        <taxon>Ponerini</taxon>
        <taxon>Harpegnathos</taxon>
    </lineage>
</organism>
<dbReference type="AlphaFoldDB" id="E2BQD0"/>
<feature type="coiled-coil region" evidence="1">
    <location>
        <begin position="221"/>
        <end position="255"/>
    </location>
</feature>
<reference evidence="3 4" key="1">
    <citation type="journal article" date="2010" name="Science">
        <title>Genomic comparison of the ants Camponotus floridanus and Harpegnathos saltator.</title>
        <authorList>
            <person name="Bonasio R."/>
            <person name="Zhang G."/>
            <person name="Ye C."/>
            <person name="Mutti N.S."/>
            <person name="Fang X."/>
            <person name="Qin N."/>
            <person name="Donahue G."/>
            <person name="Yang P."/>
            <person name="Li Q."/>
            <person name="Li C."/>
            <person name="Zhang P."/>
            <person name="Huang Z."/>
            <person name="Berger S.L."/>
            <person name="Reinberg D."/>
            <person name="Wang J."/>
            <person name="Liebig J."/>
        </authorList>
    </citation>
    <scope>NUCLEOTIDE SEQUENCE [LARGE SCALE GENOMIC DNA]</scope>
    <source>
        <strain evidence="3 4">R22 G/1</strain>
    </source>
</reference>
<proteinExistence type="predicted"/>
<feature type="compositionally biased region" description="Basic and acidic residues" evidence="2">
    <location>
        <begin position="430"/>
        <end position="443"/>
    </location>
</feature>
<evidence type="ECO:0000313" key="3">
    <source>
        <dbReference type="EMBL" id="EFN82094.1"/>
    </source>
</evidence>
<accession>E2BQD0</accession>
<gene>
    <name evidence="3" type="ORF">EAI_11821</name>
</gene>
<evidence type="ECO:0000256" key="2">
    <source>
        <dbReference type="SAM" id="MobiDB-lite"/>
    </source>
</evidence>
<keyword evidence="1" id="KW-0175">Coiled coil</keyword>
<dbReference type="OMA" id="RCKIIEF"/>
<feature type="compositionally biased region" description="Basic and acidic residues" evidence="2">
    <location>
        <begin position="388"/>
        <end position="403"/>
    </location>
</feature>
<feature type="region of interest" description="Disordered" evidence="2">
    <location>
        <begin position="372"/>
        <end position="475"/>
    </location>
</feature>
<evidence type="ECO:0000313" key="4">
    <source>
        <dbReference type="Proteomes" id="UP000008237"/>
    </source>
</evidence>
<evidence type="ECO:0000256" key="1">
    <source>
        <dbReference type="SAM" id="Coils"/>
    </source>
</evidence>
<dbReference type="InParanoid" id="E2BQD0"/>
<protein>
    <submittedName>
        <fullName evidence="3">Uncharacterized protein</fullName>
    </submittedName>
</protein>
<dbReference type="Proteomes" id="UP000008237">
    <property type="component" value="Unassembled WGS sequence"/>
</dbReference>
<sequence>MASVREGSILVWPQHPDDIPQEETMDTNSQVHYDDPQFAKVLETCLKMEIVACREKLQANTATILKMKAKMRSEIVRRKKLKEKVLHMHKIRQRLSETLIRLRISNGETTDRLEAMKANIDDQYKLMELKTQEYRDIVVEYKNTCSAYHTMYEEFPLAKARNAAKIQLRKLQIATMVVTYKKTEMLTIIRQRQRIDWIRIRCEIIEFSHVMTERLKFEGKLTRLKMNMDRRKRELRSLEMEVQAQRKRLEDRKRLRKQKMLEMAPPKINIPYRQMYAQAQPHPRDQHQWMQATETFDGVNATLYNTVSINTMVLEALCVNETTIMSPEMIDAEPMQDMAPKHVAVQAKEDPNPRTPAVLENTDTYEASIAPVVEVDTAERTTSANNDAEMKETHREETRRSQEPARMQESPRTKRNLLKHSAGESTQNEIETKRMRLQSEDSKGSSGNRINVPRSSAVVREDDDAESHKSPSAPKIRKIETVRYNMTLLPKPAVRRPSIAASSILSPSHYEYCESNISSIDQDFAKGCNSNTN</sequence>
<keyword evidence="4" id="KW-1185">Reference proteome</keyword>
<dbReference type="OrthoDB" id="7554243at2759"/>